<sequence>MKKKVLMKRVAFLLMVLTFIFTGVKWLSDDFSMTLEASQTVNISLNADRIDAVYNGKERTFEDLGGTVNIRTNKGKVITDANVNYTYYTNYDSDKKQKVECPLGAGNYTVIASVKSDKYVGNSKPVSFKIKTATTTLASTPEVYVRYSGKAVKLDDIENLSLVFANQYGEEIKGITIGDYIFCKYDEKSQNHVGAVIEAPKEAGRYIIAMSVLPTYNYSYATAQTVLVIKE</sequence>
<evidence type="ECO:0000313" key="1">
    <source>
        <dbReference type="EMBL" id="SFB28464.1"/>
    </source>
</evidence>
<reference evidence="1 2" key="1">
    <citation type="submission" date="2016-10" db="EMBL/GenBank/DDBJ databases">
        <authorList>
            <person name="de Groot N.N."/>
        </authorList>
    </citation>
    <scope>NUCLEOTIDE SEQUENCE [LARGE SCALE GENOMIC DNA]</scope>
    <source>
        <strain evidence="1 2">DSM 5522</strain>
    </source>
</reference>
<organism evidence="1 2">
    <name type="scientific">Acetitomaculum ruminis DSM 5522</name>
    <dbReference type="NCBI Taxonomy" id="1120918"/>
    <lineage>
        <taxon>Bacteria</taxon>
        <taxon>Bacillati</taxon>
        <taxon>Bacillota</taxon>
        <taxon>Clostridia</taxon>
        <taxon>Lachnospirales</taxon>
        <taxon>Lachnospiraceae</taxon>
        <taxon>Acetitomaculum</taxon>
    </lineage>
</organism>
<keyword evidence="2" id="KW-1185">Reference proteome</keyword>
<dbReference type="STRING" id="1120918.SAMN05216249_11727"/>
<evidence type="ECO:0000313" key="2">
    <source>
        <dbReference type="Proteomes" id="UP000198838"/>
    </source>
</evidence>
<accession>A0A1I0ZRV4</accession>
<dbReference type="RefSeq" id="WP_143088304.1">
    <property type="nucleotide sequence ID" value="NZ_FOJY01000017.1"/>
</dbReference>
<gene>
    <name evidence="1" type="ORF">SAMN05216249_11727</name>
</gene>
<proteinExistence type="predicted"/>
<name>A0A1I0ZRV4_9FIRM</name>
<dbReference type="EMBL" id="FOJY01000017">
    <property type="protein sequence ID" value="SFB28464.1"/>
    <property type="molecule type" value="Genomic_DNA"/>
</dbReference>
<protein>
    <submittedName>
        <fullName evidence="1">Uncharacterized protein</fullName>
    </submittedName>
</protein>
<dbReference type="Proteomes" id="UP000198838">
    <property type="component" value="Unassembled WGS sequence"/>
</dbReference>
<dbReference type="AlphaFoldDB" id="A0A1I0ZRV4"/>